<evidence type="ECO:0000313" key="7">
    <source>
        <dbReference type="EMBL" id="EDM98457.1"/>
    </source>
</evidence>
<dbReference type="GO" id="GO:0015833">
    <property type="term" value="P:peptide transport"/>
    <property type="evidence" value="ECO:0007669"/>
    <property type="project" value="TreeGrafter"/>
</dbReference>
<feature type="chain" id="PRO_5002699143" evidence="5">
    <location>
        <begin position="25"/>
        <end position="542"/>
    </location>
</feature>
<evidence type="ECO:0000256" key="2">
    <source>
        <dbReference type="ARBA" id="ARBA00005695"/>
    </source>
</evidence>
<dbReference type="GO" id="GO:0043190">
    <property type="term" value="C:ATP-binding cassette (ABC) transporter complex"/>
    <property type="evidence" value="ECO:0007669"/>
    <property type="project" value="InterPro"/>
</dbReference>
<dbReference type="Gene3D" id="3.40.190.10">
    <property type="entry name" value="Periplasmic binding protein-like II"/>
    <property type="match status" value="1"/>
</dbReference>
<dbReference type="OrthoDB" id="239741at2"/>
<keyword evidence="3" id="KW-0813">Transport</keyword>
<gene>
    <name evidence="7" type="ORF">BACCAP_03758</name>
</gene>
<proteinExistence type="inferred from homology"/>
<evidence type="ECO:0000259" key="6">
    <source>
        <dbReference type="Pfam" id="PF00496"/>
    </source>
</evidence>
<evidence type="ECO:0000256" key="1">
    <source>
        <dbReference type="ARBA" id="ARBA00004196"/>
    </source>
</evidence>
<dbReference type="PANTHER" id="PTHR30290:SF10">
    <property type="entry name" value="PERIPLASMIC OLIGOPEPTIDE-BINDING PROTEIN-RELATED"/>
    <property type="match status" value="1"/>
</dbReference>
<name>A6NZV4_9FIRM</name>
<evidence type="ECO:0000256" key="4">
    <source>
        <dbReference type="ARBA" id="ARBA00022729"/>
    </source>
</evidence>
<feature type="domain" description="Solute-binding protein family 5" evidence="6">
    <location>
        <begin position="104"/>
        <end position="462"/>
    </location>
</feature>
<evidence type="ECO:0000256" key="3">
    <source>
        <dbReference type="ARBA" id="ARBA00022448"/>
    </source>
</evidence>
<dbReference type="Proteomes" id="UP000003639">
    <property type="component" value="Unassembled WGS sequence"/>
</dbReference>
<organism evidence="7 8">
    <name type="scientific">Pseudoflavonifractor capillosus ATCC 29799</name>
    <dbReference type="NCBI Taxonomy" id="411467"/>
    <lineage>
        <taxon>Bacteria</taxon>
        <taxon>Bacillati</taxon>
        <taxon>Bacillota</taxon>
        <taxon>Clostridia</taxon>
        <taxon>Eubacteriales</taxon>
        <taxon>Oscillospiraceae</taxon>
        <taxon>Pseudoflavonifractor</taxon>
    </lineage>
</organism>
<comment type="similarity">
    <text evidence="2">Belongs to the bacterial solute-binding protein 5 family.</text>
</comment>
<dbReference type="STRING" id="411467.BACCAP_03758"/>
<reference evidence="7 8" key="2">
    <citation type="submission" date="2007-06" db="EMBL/GenBank/DDBJ databases">
        <title>Draft genome sequence of Pseudoflavonifractor capillosus ATCC 29799.</title>
        <authorList>
            <person name="Sudarsanam P."/>
            <person name="Ley R."/>
            <person name="Guruge J."/>
            <person name="Turnbaugh P.J."/>
            <person name="Mahowald M."/>
            <person name="Liep D."/>
            <person name="Gordon J."/>
        </authorList>
    </citation>
    <scope>NUCLEOTIDE SEQUENCE [LARGE SCALE GENOMIC DNA]</scope>
    <source>
        <strain evidence="7 8">ATCC 29799</strain>
    </source>
</reference>
<dbReference type="GO" id="GO:0042597">
    <property type="term" value="C:periplasmic space"/>
    <property type="evidence" value="ECO:0007669"/>
    <property type="project" value="UniProtKB-ARBA"/>
</dbReference>
<dbReference type="PIRSF" id="PIRSF002741">
    <property type="entry name" value="MppA"/>
    <property type="match status" value="1"/>
</dbReference>
<comment type="caution">
    <text evidence="7">The sequence shown here is derived from an EMBL/GenBank/DDBJ whole genome shotgun (WGS) entry which is preliminary data.</text>
</comment>
<keyword evidence="8" id="KW-1185">Reference proteome</keyword>
<dbReference type="eggNOG" id="COG0747">
    <property type="taxonomic scope" value="Bacteria"/>
</dbReference>
<dbReference type="PROSITE" id="PS51257">
    <property type="entry name" value="PROKAR_LIPOPROTEIN"/>
    <property type="match status" value="1"/>
</dbReference>
<dbReference type="SUPFAM" id="SSF53850">
    <property type="entry name" value="Periplasmic binding protein-like II"/>
    <property type="match status" value="1"/>
</dbReference>
<comment type="subcellular location">
    <subcellularLocation>
        <location evidence="1">Cell envelope</location>
    </subcellularLocation>
</comment>
<evidence type="ECO:0000313" key="8">
    <source>
        <dbReference type="Proteomes" id="UP000003639"/>
    </source>
</evidence>
<dbReference type="Pfam" id="PF00496">
    <property type="entry name" value="SBP_bac_5"/>
    <property type="match status" value="1"/>
</dbReference>
<evidence type="ECO:0000256" key="5">
    <source>
        <dbReference type="SAM" id="SignalP"/>
    </source>
</evidence>
<keyword evidence="4 5" id="KW-0732">Signal</keyword>
<dbReference type="AlphaFoldDB" id="A6NZV4"/>
<sequence length="542" mass="59970">MKTWKRLAAFLLCGSMVLALGACAENANTNPGTDPSTNPSASDPSASSGNNIVVAAASLGSTLNPWDQTDGTTSAFQYAAYDRLVQYKTTTDANGNAVADTANLEGVIAESWETSEDQLTWTFHIDPDATFANGDKVLAEDVIWSYEHARDGANSSFLFGLTNIIDMQAPDDATVVFTLSQKSHMFLRLLETYPFCIVNKDEAEAGMAEDPDYLTTHTAGSGPYEITTYDITSSVVLTARDDYWGDKRVAKNDTVTWQLVQEPSNRQMLLQNGDVDVALNLDDKNINTVAEMDGIQVVKNASNMHLYLAMNVNIEPFDNVLVRQAIACAIPYDTLVNDVMFGNAVRTTSMLPDNVSGHISDDKTCYQTDIEKAKELLAEAGYPDGFSCTLMLGNGFTDWKDTAITIQDALSKIGITMEINEIDRATFLTEIADKDVPLFINRYNPFVGDPGYVANNLYVTGASFNYENYSNPEFDELFKKAEAADTEEERLDYYKEMQYIFAEDCPVVQLYQYGFAYCARDNVSGYVFLPDLTLRFEYLSKV</sequence>
<dbReference type="GO" id="GO:0030313">
    <property type="term" value="C:cell envelope"/>
    <property type="evidence" value="ECO:0007669"/>
    <property type="project" value="UniProtKB-SubCell"/>
</dbReference>
<dbReference type="Gene3D" id="3.90.76.10">
    <property type="entry name" value="Dipeptide-binding Protein, Domain 1"/>
    <property type="match status" value="1"/>
</dbReference>
<feature type="signal peptide" evidence="5">
    <location>
        <begin position="1"/>
        <end position="24"/>
    </location>
</feature>
<dbReference type="InterPro" id="IPR039424">
    <property type="entry name" value="SBP_5"/>
</dbReference>
<dbReference type="RefSeq" id="WP_006574259.1">
    <property type="nucleotide sequence ID" value="NZ_AAXG02000034.1"/>
</dbReference>
<dbReference type="EMBL" id="AAXG02000034">
    <property type="protein sequence ID" value="EDM98457.1"/>
    <property type="molecule type" value="Genomic_DNA"/>
</dbReference>
<accession>A6NZV4</accession>
<dbReference type="InterPro" id="IPR030678">
    <property type="entry name" value="Peptide/Ni-bd"/>
</dbReference>
<dbReference type="InterPro" id="IPR000914">
    <property type="entry name" value="SBP_5_dom"/>
</dbReference>
<dbReference type="GO" id="GO:1904680">
    <property type="term" value="F:peptide transmembrane transporter activity"/>
    <property type="evidence" value="ECO:0007669"/>
    <property type="project" value="TreeGrafter"/>
</dbReference>
<dbReference type="CDD" id="cd08512">
    <property type="entry name" value="PBP2_NikA_DppA_OppA_like_7"/>
    <property type="match status" value="1"/>
</dbReference>
<dbReference type="Gene3D" id="3.10.105.10">
    <property type="entry name" value="Dipeptide-binding Protein, Domain 3"/>
    <property type="match status" value="1"/>
</dbReference>
<reference evidence="7 8" key="1">
    <citation type="submission" date="2007-04" db="EMBL/GenBank/DDBJ databases">
        <authorList>
            <person name="Fulton L."/>
            <person name="Clifton S."/>
            <person name="Fulton B."/>
            <person name="Xu J."/>
            <person name="Minx P."/>
            <person name="Pepin K.H."/>
            <person name="Johnson M."/>
            <person name="Thiruvilangam P."/>
            <person name="Bhonagiri V."/>
            <person name="Nash W.E."/>
            <person name="Mardis E.R."/>
            <person name="Wilson R.K."/>
        </authorList>
    </citation>
    <scope>NUCLEOTIDE SEQUENCE [LARGE SCALE GENOMIC DNA]</scope>
    <source>
        <strain evidence="7 8">ATCC 29799</strain>
    </source>
</reference>
<dbReference type="PANTHER" id="PTHR30290">
    <property type="entry name" value="PERIPLASMIC BINDING COMPONENT OF ABC TRANSPORTER"/>
    <property type="match status" value="1"/>
</dbReference>
<protein>
    <submittedName>
        <fullName evidence="7">ABC transporter, substrate-binding protein, family 5</fullName>
    </submittedName>
</protein>